<evidence type="ECO:0000256" key="3">
    <source>
        <dbReference type="ARBA" id="ARBA00022741"/>
    </source>
</evidence>
<dbReference type="GO" id="GO:0004356">
    <property type="term" value="F:glutamine synthetase activity"/>
    <property type="evidence" value="ECO:0007669"/>
    <property type="project" value="InterPro"/>
</dbReference>
<proteinExistence type="inferred from homology"/>
<dbReference type="InterPro" id="IPR036651">
    <property type="entry name" value="Gln_synt_N_sf"/>
</dbReference>
<dbReference type="EMBL" id="FOOX01000010">
    <property type="protein sequence ID" value="SFG84621.1"/>
    <property type="molecule type" value="Genomic_DNA"/>
</dbReference>
<dbReference type="GO" id="GO:0005524">
    <property type="term" value="F:ATP binding"/>
    <property type="evidence" value="ECO:0007669"/>
    <property type="project" value="UniProtKB-KW"/>
</dbReference>
<evidence type="ECO:0000256" key="5">
    <source>
        <dbReference type="PROSITE-ProRule" id="PRU01331"/>
    </source>
</evidence>
<accession>A0A1I2VBV9</accession>
<keyword evidence="4" id="KW-0067">ATP-binding</keyword>
<feature type="domain" description="GS catalytic" evidence="7">
    <location>
        <begin position="114"/>
        <end position="448"/>
    </location>
</feature>
<dbReference type="PROSITE" id="PS51987">
    <property type="entry name" value="GS_CATALYTIC"/>
    <property type="match status" value="1"/>
</dbReference>
<dbReference type="PANTHER" id="PTHR43785">
    <property type="entry name" value="GAMMA-GLUTAMYLPUTRESCINE SYNTHETASE"/>
    <property type="match status" value="1"/>
</dbReference>
<evidence type="ECO:0000313" key="8">
    <source>
        <dbReference type="EMBL" id="SFG84621.1"/>
    </source>
</evidence>
<dbReference type="SMART" id="SM01230">
    <property type="entry name" value="Gln-synt_C"/>
    <property type="match status" value="1"/>
</dbReference>
<dbReference type="GO" id="GO:0006542">
    <property type="term" value="P:glutamine biosynthetic process"/>
    <property type="evidence" value="ECO:0007669"/>
    <property type="project" value="InterPro"/>
</dbReference>
<evidence type="ECO:0000256" key="2">
    <source>
        <dbReference type="ARBA" id="ARBA00022598"/>
    </source>
</evidence>
<dbReference type="InterPro" id="IPR014746">
    <property type="entry name" value="Gln_synth/guanido_kin_cat_dom"/>
</dbReference>
<name>A0A1I2VBV9_9FIRM</name>
<dbReference type="InterPro" id="IPR008146">
    <property type="entry name" value="Gln_synth_cat_dom"/>
</dbReference>
<dbReference type="SUPFAM" id="SSF54368">
    <property type="entry name" value="Glutamine synthetase, N-terminal domain"/>
    <property type="match status" value="1"/>
</dbReference>
<dbReference type="InterPro" id="IPR008147">
    <property type="entry name" value="Gln_synt_N"/>
</dbReference>
<dbReference type="Pfam" id="PF00120">
    <property type="entry name" value="Gln-synt_C"/>
    <property type="match status" value="1"/>
</dbReference>
<dbReference type="Pfam" id="PF16952">
    <property type="entry name" value="Gln-synt_N_2"/>
    <property type="match status" value="1"/>
</dbReference>
<comment type="similarity">
    <text evidence="1 5 6">Belongs to the glutamine synthetase family.</text>
</comment>
<reference evidence="9" key="1">
    <citation type="submission" date="2016-10" db="EMBL/GenBank/DDBJ databases">
        <authorList>
            <person name="Varghese N."/>
            <person name="Submissions S."/>
        </authorList>
    </citation>
    <scope>NUCLEOTIDE SEQUENCE [LARGE SCALE GENOMIC DNA]</scope>
    <source>
        <strain evidence="9">DSM 17038</strain>
    </source>
</reference>
<protein>
    <submittedName>
        <fullName evidence="8">Glutamine synthetase</fullName>
    </submittedName>
</protein>
<evidence type="ECO:0000256" key="1">
    <source>
        <dbReference type="ARBA" id="ARBA00009897"/>
    </source>
</evidence>
<evidence type="ECO:0000313" key="9">
    <source>
        <dbReference type="Proteomes" id="UP000199337"/>
    </source>
</evidence>
<organism evidence="8 9">
    <name type="scientific">Desulfotruncus arcticus DSM 17038</name>
    <dbReference type="NCBI Taxonomy" id="1121424"/>
    <lineage>
        <taxon>Bacteria</taxon>
        <taxon>Bacillati</taxon>
        <taxon>Bacillota</taxon>
        <taxon>Clostridia</taxon>
        <taxon>Eubacteriales</taxon>
        <taxon>Desulfallaceae</taxon>
        <taxon>Desulfotruncus</taxon>
    </lineage>
</organism>
<gene>
    <name evidence="8" type="ORF">SAMN05660649_02917</name>
</gene>
<dbReference type="AlphaFoldDB" id="A0A1I2VBV9"/>
<dbReference type="RefSeq" id="WP_092472109.1">
    <property type="nucleotide sequence ID" value="NZ_FOOX01000010.1"/>
</dbReference>
<evidence type="ECO:0000256" key="4">
    <source>
        <dbReference type="ARBA" id="ARBA00022840"/>
    </source>
</evidence>
<keyword evidence="9" id="KW-1185">Reference proteome</keyword>
<dbReference type="PANTHER" id="PTHR43785:SF12">
    <property type="entry name" value="TYPE-1 GLUTAMINE SYNTHETASE 2"/>
    <property type="match status" value="1"/>
</dbReference>
<dbReference type="Gene3D" id="3.10.20.70">
    <property type="entry name" value="Glutamine synthetase, N-terminal domain"/>
    <property type="match status" value="1"/>
</dbReference>
<evidence type="ECO:0000259" key="7">
    <source>
        <dbReference type="PROSITE" id="PS51987"/>
    </source>
</evidence>
<dbReference type="Gene3D" id="3.30.590.10">
    <property type="entry name" value="Glutamine synthetase/guanido kinase, catalytic domain"/>
    <property type="match status" value="1"/>
</dbReference>
<sequence>MVITIEDIMREVEEKNITYTRLLYIDNDGVIRGQAAVGDQLAGALKTGHSYALAMPFFGAMDTIGPETRFGCAGEISAVPDLDTFRVLPYVPNTAGVICDFLTKDTHRDSGLCPRMALKKLLDKIDYEVNVSFENEFYLLKRGEQGQFIPFDNSKCFATAGMNQGYRVISDIIKALQEQQLTVEKYLAEYGPGQHEIAVKYSDALNACDNQVFFRETVKGVAWNHDLAGSFMPKIFPDQAGSGAHIHLSFWKEGRNVFYDASGESQLSSTARYFIGGILKHLQALFAFTAPTVTSYKRLVPHNWASAYGCYGYANREAAVRVIPGAMGKEEKSFNIEFKPVDGTCNPYLALTAIIAAGMDGIEHKIDPGKAVNSDPADISEKERNELGIFRFPANLGEAVLELQRDRFFQQVLGDVMYDEYIKLKRFAWNEYNKQITPWELEKYAETF</sequence>
<keyword evidence="3" id="KW-0547">Nucleotide-binding</keyword>
<dbReference type="Proteomes" id="UP000199337">
    <property type="component" value="Unassembled WGS sequence"/>
</dbReference>
<dbReference type="OrthoDB" id="9807095at2"/>
<dbReference type="STRING" id="341036.SAMN05660649_02917"/>
<dbReference type="SUPFAM" id="SSF55931">
    <property type="entry name" value="Glutamine synthetase/guanido kinase"/>
    <property type="match status" value="1"/>
</dbReference>
<keyword evidence="2" id="KW-0436">Ligase</keyword>
<evidence type="ECO:0000256" key="6">
    <source>
        <dbReference type="RuleBase" id="RU000384"/>
    </source>
</evidence>